<feature type="transmembrane region" description="Helical" evidence="5">
    <location>
        <begin position="395"/>
        <end position="413"/>
    </location>
</feature>
<dbReference type="InterPro" id="IPR002123">
    <property type="entry name" value="Plipid/glycerol_acylTrfase"/>
</dbReference>
<evidence type="ECO:0000313" key="8">
    <source>
        <dbReference type="EMBL" id="RZF35573.1"/>
    </source>
</evidence>
<proteinExistence type="inferred from homology"/>
<dbReference type="SMART" id="SM00563">
    <property type="entry name" value="PlsC"/>
    <property type="match status" value="1"/>
</dbReference>
<keyword evidence="5" id="KW-0812">Transmembrane</keyword>
<dbReference type="EMBL" id="QKKF02028001">
    <property type="protein sequence ID" value="RZF35573.1"/>
    <property type="molecule type" value="Genomic_DNA"/>
</dbReference>
<dbReference type="PANTHER" id="PTHR10983">
    <property type="entry name" value="1-ACYLGLYCEROL-3-PHOSPHATE ACYLTRANSFERASE-RELATED"/>
    <property type="match status" value="1"/>
</dbReference>
<organism evidence="8 9">
    <name type="scientific">Laodelphax striatellus</name>
    <name type="common">Small brown planthopper</name>
    <name type="synonym">Delphax striatella</name>
    <dbReference type="NCBI Taxonomy" id="195883"/>
    <lineage>
        <taxon>Eukaryota</taxon>
        <taxon>Metazoa</taxon>
        <taxon>Ecdysozoa</taxon>
        <taxon>Arthropoda</taxon>
        <taxon>Hexapoda</taxon>
        <taxon>Insecta</taxon>
        <taxon>Pterygota</taxon>
        <taxon>Neoptera</taxon>
        <taxon>Paraneoptera</taxon>
        <taxon>Hemiptera</taxon>
        <taxon>Auchenorrhyncha</taxon>
        <taxon>Fulgoroidea</taxon>
        <taxon>Delphacidae</taxon>
        <taxon>Criomorphinae</taxon>
        <taxon>Laodelphax</taxon>
    </lineage>
</organism>
<dbReference type="Pfam" id="PF16076">
    <property type="entry name" value="Acyltransf_C"/>
    <property type="match status" value="1"/>
</dbReference>
<accession>A0A482WPY8</accession>
<evidence type="ECO:0000259" key="7">
    <source>
        <dbReference type="SMART" id="SM00563"/>
    </source>
</evidence>
<dbReference type="Proteomes" id="UP000291343">
    <property type="component" value="Unassembled WGS sequence"/>
</dbReference>
<protein>
    <recommendedName>
        <fullName evidence="7">Phospholipid/glycerol acyltransferase domain-containing protein</fullName>
    </recommendedName>
</protein>
<keyword evidence="3" id="KW-0012">Acyltransferase</keyword>
<feature type="domain" description="Phospholipid/glycerol acyltransferase" evidence="7">
    <location>
        <begin position="171"/>
        <end position="293"/>
    </location>
</feature>
<dbReference type="GO" id="GO:0012505">
    <property type="term" value="C:endomembrane system"/>
    <property type="evidence" value="ECO:0007669"/>
    <property type="project" value="TreeGrafter"/>
</dbReference>
<dbReference type="InParanoid" id="A0A482WPY8"/>
<keyword evidence="6" id="KW-0732">Signal</keyword>
<keyword evidence="2" id="KW-0808">Transferase</keyword>
<feature type="transmembrane region" description="Helical" evidence="5">
    <location>
        <begin position="92"/>
        <end position="118"/>
    </location>
</feature>
<dbReference type="STRING" id="195883.A0A482WPY8"/>
<keyword evidence="5" id="KW-0472">Membrane</keyword>
<comment type="similarity">
    <text evidence="1">Belongs to the 1-acyl-sn-glycerol-3-phosphate acyltransferase family.</text>
</comment>
<keyword evidence="5" id="KW-1133">Transmembrane helix</keyword>
<name>A0A482WPY8_LAOST</name>
<reference evidence="8 9" key="1">
    <citation type="journal article" date="2017" name="Gigascience">
        <title>Genome sequence of the small brown planthopper, Laodelphax striatellus.</title>
        <authorList>
            <person name="Zhu J."/>
            <person name="Jiang F."/>
            <person name="Wang X."/>
            <person name="Yang P."/>
            <person name="Bao Y."/>
            <person name="Zhao W."/>
            <person name="Wang W."/>
            <person name="Lu H."/>
            <person name="Wang Q."/>
            <person name="Cui N."/>
            <person name="Li J."/>
            <person name="Chen X."/>
            <person name="Luo L."/>
            <person name="Yu J."/>
            <person name="Kang L."/>
            <person name="Cui F."/>
        </authorList>
    </citation>
    <scope>NUCLEOTIDE SEQUENCE [LARGE SCALE GENOMIC DNA]</scope>
    <source>
        <strain evidence="8">Lst14</strain>
    </source>
</reference>
<dbReference type="Pfam" id="PF01553">
    <property type="entry name" value="Acyltransferase"/>
    <property type="match status" value="1"/>
</dbReference>
<dbReference type="AlphaFoldDB" id="A0A482WPY8"/>
<evidence type="ECO:0000256" key="4">
    <source>
        <dbReference type="SAM" id="MobiDB-lite"/>
    </source>
</evidence>
<dbReference type="OrthoDB" id="189226at2759"/>
<dbReference type="SUPFAM" id="SSF69593">
    <property type="entry name" value="Glycerol-3-phosphate (1)-acyltransferase"/>
    <property type="match status" value="1"/>
</dbReference>
<feature type="transmembrane region" description="Helical" evidence="5">
    <location>
        <begin position="419"/>
        <end position="442"/>
    </location>
</feature>
<sequence length="477" mass="54853">MLLFSKIFNLGCLVLLGLLFISTQSVEAGTSKTCPYGQVHNEKGECIQALKNCPLIDESRFHSVENCIIVLLKLNPAKMLSALKSSPIGRCIAFLMAMNFFLSGLVINLAQCLLYYGLRPFSKYAYRKINYYLAYSLYSQLVFMAEWWSGTDVHVYIDKDDFKKYYGKEHGYLVMNHRYDVDWLVGWIFCDRIKVLGNCKAYAKKSIQYLPTMGYAWKFAESVFLERNWDKDREAIGTQVRELAQYPDPIWLLLFAEGTRFTEEKHAASLEFSRKKGLPELRQHLTPRTKGFTCSVPHLRDKVPSIYDVQLAFKQNSELKPTISSMLRGKPLEAHMYIERIPISEVPEDEEEAANWLRDLYLKKDKMMESFLKHGDWFVDSGVRRVVPFKLPRRFYSLLNVVGWAIVLMRPLLYQVVDLLLSGSTLSIAIGLVVFLVLYLLLKNLIEQTKISKGSSYGKTTPTTPSESKSFSNAKQD</sequence>
<dbReference type="FunCoup" id="A0A482WPY8">
    <property type="interactions" value="1429"/>
</dbReference>
<feature type="chain" id="PRO_5019802622" description="Phospholipid/glycerol acyltransferase domain-containing protein" evidence="6">
    <location>
        <begin position="29"/>
        <end position="477"/>
    </location>
</feature>
<dbReference type="GO" id="GO:0003841">
    <property type="term" value="F:1-acylglycerol-3-phosphate O-acyltransferase activity"/>
    <property type="evidence" value="ECO:0007669"/>
    <property type="project" value="TreeGrafter"/>
</dbReference>
<feature type="signal peptide" evidence="6">
    <location>
        <begin position="1"/>
        <end position="28"/>
    </location>
</feature>
<evidence type="ECO:0000256" key="6">
    <source>
        <dbReference type="SAM" id="SignalP"/>
    </source>
</evidence>
<feature type="compositionally biased region" description="Low complexity" evidence="4">
    <location>
        <begin position="459"/>
        <end position="477"/>
    </location>
</feature>
<dbReference type="InterPro" id="IPR032098">
    <property type="entry name" value="Acyltransf_C"/>
</dbReference>
<comment type="caution">
    <text evidence="8">The sequence shown here is derived from an EMBL/GenBank/DDBJ whole genome shotgun (WGS) entry which is preliminary data.</text>
</comment>
<feature type="region of interest" description="Disordered" evidence="4">
    <location>
        <begin position="454"/>
        <end position="477"/>
    </location>
</feature>
<evidence type="ECO:0000256" key="5">
    <source>
        <dbReference type="SAM" id="Phobius"/>
    </source>
</evidence>
<gene>
    <name evidence="8" type="ORF">LSTR_LSTR005101</name>
</gene>
<evidence type="ECO:0000313" key="9">
    <source>
        <dbReference type="Proteomes" id="UP000291343"/>
    </source>
</evidence>
<keyword evidence="9" id="KW-1185">Reference proteome</keyword>
<evidence type="ECO:0000256" key="1">
    <source>
        <dbReference type="ARBA" id="ARBA00008655"/>
    </source>
</evidence>
<evidence type="ECO:0000256" key="2">
    <source>
        <dbReference type="ARBA" id="ARBA00022679"/>
    </source>
</evidence>
<dbReference type="CDD" id="cd07990">
    <property type="entry name" value="LPLAT_LCLAT1-like"/>
    <property type="match status" value="1"/>
</dbReference>
<dbReference type="PANTHER" id="PTHR10983:SF24">
    <property type="entry name" value="1-ACYLGLYCEROL-3-PHOSPHATE O-ACYLTRANSFERASE 3, ISOFORM E-RELATED"/>
    <property type="match status" value="1"/>
</dbReference>
<evidence type="ECO:0000256" key="3">
    <source>
        <dbReference type="ARBA" id="ARBA00023315"/>
    </source>
</evidence>